<keyword evidence="1" id="KW-0732">Signal</keyword>
<evidence type="ECO:0000313" key="3">
    <source>
        <dbReference type="Proteomes" id="UP000266841"/>
    </source>
</evidence>
<dbReference type="AlphaFoldDB" id="K0TAF8"/>
<comment type="caution">
    <text evidence="2">The sequence shown here is derived from an EMBL/GenBank/DDBJ whole genome shotgun (WGS) entry which is preliminary data.</text>
</comment>
<sequence length="164" mass="17659">MMGCARSSVLTAALLLSVAENRVGSFRPLARHRSNRRHRSSCAAVFEDDECEDLCLNVEDPSQKTVEVEKAPMPRRVRRALWWSGSEPEKCGACGGSGEQVCRFCHGTGFLSAVGGNEDALLYEGIGKECPVCEDGVEPCSTCAGTGYVLKGNKQVIARGNLHP</sequence>
<dbReference type="EMBL" id="AGNL01002793">
    <property type="protein sequence ID" value="EJK75678.1"/>
    <property type="molecule type" value="Genomic_DNA"/>
</dbReference>
<name>K0TAF8_THAOC</name>
<organism evidence="2 3">
    <name type="scientific">Thalassiosira oceanica</name>
    <name type="common">Marine diatom</name>
    <dbReference type="NCBI Taxonomy" id="159749"/>
    <lineage>
        <taxon>Eukaryota</taxon>
        <taxon>Sar</taxon>
        <taxon>Stramenopiles</taxon>
        <taxon>Ochrophyta</taxon>
        <taxon>Bacillariophyta</taxon>
        <taxon>Coscinodiscophyceae</taxon>
        <taxon>Thalassiosirophycidae</taxon>
        <taxon>Thalassiosirales</taxon>
        <taxon>Thalassiosiraceae</taxon>
        <taxon>Thalassiosira</taxon>
    </lineage>
</organism>
<gene>
    <name evidence="2" type="ORF">THAOC_02594</name>
</gene>
<evidence type="ECO:0008006" key="4">
    <source>
        <dbReference type="Google" id="ProtNLM"/>
    </source>
</evidence>
<feature type="chain" id="PRO_5003841695" description="CR-type domain-containing protein" evidence="1">
    <location>
        <begin position="26"/>
        <end position="164"/>
    </location>
</feature>
<evidence type="ECO:0000256" key="1">
    <source>
        <dbReference type="SAM" id="SignalP"/>
    </source>
</evidence>
<evidence type="ECO:0000313" key="2">
    <source>
        <dbReference type="EMBL" id="EJK75678.1"/>
    </source>
</evidence>
<feature type="signal peptide" evidence="1">
    <location>
        <begin position="1"/>
        <end position="25"/>
    </location>
</feature>
<accession>K0TAF8</accession>
<keyword evidence="3" id="KW-1185">Reference proteome</keyword>
<reference evidence="2 3" key="1">
    <citation type="journal article" date="2012" name="Genome Biol.">
        <title>Genome and low-iron response of an oceanic diatom adapted to chronic iron limitation.</title>
        <authorList>
            <person name="Lommer M."/>
            <person name="Specht M."/>
            <person name="Roy A.S."/>
            <person name="Kraemer L."/>
            <person name="Andreson R."/>
            <person name="Gutowska M.A."/>
            <person name="Wolf J."/>
            <person name="Bergner S.V."/>
            <person name="Schilhabel M.B."/>
            <person name="Klostermeier U.C."/>
            <person name="Beiko R.G."/>
            <person name="Rosenstiel P."/>
            <person name="Hippler M."/>
            <person name="Laroche J."/>
        </authorList>
    </citation>
    <scope>NUCLEOTIDE SEQUENCE [LARGE SCALE GENOMIC DNA]</scope>
    <source>
        <strain evidence="2 3">CCMP1005</strain>
    </source>
</reference>
<dbReference type="OrthoDB" id="4733at2759"/>
<proteinExistence type="predicted"/>
<protein>
    <recommendedName>
        <fullName evidence="4">CR-type domain-containing protein</fullName>
    </recommendedName>
</protein>
<dbReference type="Proteomes" id="UP000266841">
    <property type="component" value="Unassembled WGS sequence"/>
</dbReference>